<evidence type="ECO:0000256" key="1">
    <source>
        <dbReference type="SAM" id="MobiDB-lite"/>
    </source>
</evidence>
<feature type="compositionally biased region" description="Polar residues" evidence="1">
    <location>
        <begin position="415"/>
        <end position="430"/>
    </location>
</feature>
<feature type="domain" description="Large polyvalent protein-associated" evidence="2">
    <location>
        <begin position="524"/>
        <end position="610"/>
    </location>
</feature>
<dbReference type="InterPro" id="IPR040677">
    <property type="entry name" value="LPD7"/>
</dbReference>
<organism evidence="3 4">
    <name type="scientific">Pseudomonas asuensis</name>
    <dbReference type="NCBI Taxonomy" id="1825787"/>
    <lineage>
        <taxon>Bacteria</taxon>
        <taxon>Pseudomonadati</taxon>
        <taxon>Pseudomonadota</taxon>
        <taxon>Gammaproteobacteria</taxon>
        <taxon>Pseudomonadales</taxon>
        <taxon>Pseudomonadaceae</taxon>
        <taxon>Pseudomonas</taxon>
    </lineage>
</organism>
<reference evidence="4" key="1">
    <citation type="journal article" date="2019" name="Int. J. Syst. Evol. Microbiol.">
        <title>The Global Catalogue of Microorganisms (GCM) 10K type strain sequencing project: providing services to taxonomists for standard genome sequencing and annotation.</title>
        <authorList>
            <consortium name="The Broad Institute Genomics Platform"/>
            <consortium name="The Broad Institute Genome Sequencing Center for Infectious Disease"/>
            <person name="Wu L."/>
            <person name="Ma J."/>
        </authorList>
    </citation>
    <scope>NUCLEOTIDE SEQUENCE [LARGE SCALE GENOMIC DNA]</scope>
    <source>
        <strain evidence="4">JCM 13501</strain>
    </source>
</reference>
<feature type="compositionally biased region" description="Low complexity" evidence="1">
    <location>
        <begin position="431"/>
        <end position="443"/>
    </location>
</feature>
<feature type="compositionally biased region" description="Low complexity" evidence="1">
    <location>
        <begin position="1161"/>
        <end position="1176"/>
    </location>
</feature>
<dbReference type="Pfam" id="PF18821">
    <property type="entry name" value="LPD7"/>
    <property type="match status" value="1"/>
</dbReference>
<name>A0ABQ2H1F5_9PSED</name>
<feature type="region of interest" description="Disordered" evidence="1">
    <location>
        <begin position="1147"/>
        <end position="1195"/>
    </location>
</feature>
<dbReference type="EMBL" id="BMNW01000011">
    <property type="protein sequence ID" value="GGM25661.1"/>
    <property type="molecule type" value="Genomic_DNA"/>
</dbReference>
<keyword evidence="4" id="KW-1185">Reference proteome</keyword>
<feature type="region of interest" description="Disordered" evidence="1">
    <location>
        <begin position="390"/>
        <end position="451"/>
    </location>
</feature>
<gene>
    <name evidence="3" type="ORF">GCM10009425_40520</name>
</gene>
<comment type="caution">
    <text evidence="3">The sequence shown here is derived from an EMBL/GenBank/DDBJ whole genome shotgun (WGS) entry which is preliminary data.</text>
</comment>
<feature type="compositionally biased region" description="Basic and acidic residues" evidence="1">
    <location>
        <begin position="1147"/>
        <end position="1157"/>
    </location>
</feature>
<evidence type="ECO:0000259" key="2">
    <source>
        <dbReference type="Pfam" id="PF18821"/>
    </source>
</evidence>
<proteinExistence type="predicted"/>
<evidence type="ECO:0000313" key="3">
    <source>
        <dbReference type="EMBL" id="GGM25661.1"/>
    </source>
</evidence>
<feature type="compositionally biased region" description="Basic and acidic residues" evidence="1">
    <location>
        <begin position="617"/>
        <end position="629"/>
    </location>
</feature>
<protein>
    <recommendedName>
        <fullName evidence="2">Large polyvalent protein-associated domain-containing protein</fullName>
    </recommendedName>
</protein>
<feature type="region of interest" description="Disordered" evidence="1">
    <location>
        <begin position="360"/>
        <end position="379"/>
    </location>
</feature>
<feature type="region of interest" description="Disordered" evidence="1">
    <location>
        <begin position="480"/>
        <end position="509"/>
    </location>
</feature>
<feature type="compositionally biased region" description="Basic and acidic residues" evidence="1">
    <location>
        <begin position="480"/>
        <end position="489"/>
    </location>
</feature>
<evidence type="ECO:0000313" key="4">
    <source>
        <dbReference type="Proteomes" id="UP000616499"/>
    </source>
</evidence>
<feature type="region of interest" description="Disordered" evidence="1">
    <location>
        <begin position="617"/>
        <end position="653"/>
    </location>
</feature>
<accession>A0ABQ2H1F5</accession>
<dbReference type="Proteomes" id="UP000616499">
    <property type="component" value="Unassembled WGS sequence"/>
</dbReference>
<sequence>MTYAGKPRGKGMTEEIEQKWEHFRQTIYERHNNPGKHESSPLGSIEDRNVAFADWSALSKSLGQSPNIPTPVLRHWIAADISDFKQLSPQDHASAATLMSSNFSTYPPYTELMSSVDDEMTKKIRALDAENTHQIHLKEARKAIDMALMNASAPALAAAEKQLGSEWEQAQKHRLNQRISDEETVKAAMLSALKDIRNELQKQEKKDRSTKPLAKRLAEMAGVEPGSKTHEISRIDRAIKEIERTTPKEIEPQKMSFSSLLEYERENDRERISRGIVIGGGSTKQQWVEDELVKRVVSPNFDLSPRPTAPEYSPHFLQEIENKLKVDARAFAEKLRDGDSLAQSSISYFASSQLRSLSRQREFASPETPQHTSSEKVNKDELQLHVSEPRANGFASPVAPAPEPQSSSRHEQPDSILSASSVPSVDQQEATPSHSTSSSPLTTAGESNQAEDVGELLPAKNQVAEEKIEEQRKLREAEIADQLTHERSNPLEANGFIFPDKPSDTASAEDPKDVIARLVEGITYKNRNDGSVLYLVNDNEAFIDHGRQILMAPKASEDEAILAAILLAKEKFGSSFNITGTDEFKRQAMEVMLKYEIDVKFSDPQQLALKNDLIKKREEQQEPESESKSESAQFNSDARLGTPAQEASVATGPSASKVIADDVALASSLLNVKQEPVDRMQGVVKEYGAAPYHNEPKAKESFFVTLENADGKYNTVWGVDLPRALHKADIQAGDTIQLENLGREKVIVPVPEYDETGNQVGTHELETYRNAWRADLLDRPAVEETLEDFESDYTGHDVAFENELIEKVRSGDIKNAIASMDEEKLERVEAVLSDMNSLGTDAPFWRRHEDQVENVFNNDIDHFANNLNKALFENIADRYTQLQESGAITLNTSSSSFDNDPSLKRSDSLIAVSAHNWWTTQKQLIEEWAKNDEEKQADLKLLGAEPPASQIYWFDKSGSPAQAPIDDYEHELARNFKSSDTGSNVLRGRDAISMNSSAAELENHFKEFVMNSNENSNKAEDLVLRGVKRNENGNGYETTVLLFKGQGDYLQGFVKIGDQKHHVIAHINERKVDTTTGELKPNFLKLSERVGDGQWKEIGFGNAVNKRNDNKQVHFDEMLFNVGGQTLNARITKHVDEEMHRKLGFVEERLERPKDSTKQMPASIPAPSQSPAHASAENAFNEVAKQAQRPRMARA</sequence>